<keyword evidence="2" id="KW-0813">Transport</keyword>
<keyword evidence="7 8" id="KW-0472">Membrane</keyword>
<dbReference type="InterPro" id="IPR036640">
    <property type="entry name" value="ABC1_TM_sf"/>
</dbReference>
<dbReference type="AlphaFoldDB" id="A0A1Z3N726"/>
<organism evidence="11 12">
    <name type="scientific">Bdellovibrio bacteriovorus</name>
    <dbReference type="NCBI Taxonomy" id="959"/>
    <lineage>
        <taxon>Bacteria</taxon>
        <taxon>Pseudomonadati</taxon>
        <taxon>Bdellovibrionota</taxon>
        <taxon>Bdellovibrionia</taxon>
        <taxon>Bdellovibrionales</taxon>
        <taxon>Pseudobdellovibrionaceae</taxon>
        <taxon>Bdellovibrio</taxon>
    </lineage>
</organism>
<dbReference type="InterPro" id="IPR050173">
    <property type="entry name" value="ABC_transporter_C-like"/>
</dbReference>
<dbReference type="PANTHER" id="PTHR24223">
    <property type="entry name" value="ATP-BINDING CASSETTE SUB-FAMILY C"/>
    <property type="match status" value="1"/>
</dbReference>
<reference evidence="11 12" key="1">
    <citation type="submission" date="2017-04" db="EMBL/GenBank/DDBJ databases">
        <title>Whole genome sequence of Bdellovibrio bacteriovorus strain SSB218315.</title>
        <authorList>
            <person name="Oyedara O."/>
            <person name="Rodriguez-Perez M.A."/>
        </authorList>
    </citation>
    <scope>NUCLEOTIDE SEQUENCE [LARGE SCALE GENOMIC DNA]</scope>
    <source>
        <strain evidence="11 12">SSB218315</strain>
    </source>
</reference>
<keyword evidence="3 8" id="KW-0812">Transmembrane</keyword>
<evidence type="ECO:0000259" key="10">
    <source>
        <dbReference type="PROSITE" id="PS50929"/>
    </source>
</evidence>
<evidence type="ECO:0000313" key="12">
    <source>
        <dbReference type="Proteomes" id="UP000197003"/>
    </source>
</evidence>
<feature type="transmembrane region" description="Helical" evidence="8">
    <location>
        <begin position="138"/>
        <end position="157"/>
    </location>
</feature>
<gene>
    <name evidence="11" type="ORF">B9G79_06540</name>
</gene>
<evidence type="ECO:0000313" key="11">
    <source>
        <dbReference type="EMBL" id="ASD63249.1"/>
    </source>
</evidence>
<evidence type="ECO:0000256" key="2">
    <source>
        <dbReference type="ARBA" id="ARBA00022448"/>
    </source>
</evidence>
<evidence type="ECO:0000256" key="1">
    <source>
        <dbReference type="ARBA" id="ARBA00004651"/>
    </source>
</evidence>
<dbReference type="InterPro" id="IPR011527">
    <property type="entry name" value="ABC1_TM_dom"/>
</dbReference>
<dbReference type="CDD" id="cd03250">
    <property type="entry name" value="ABCC_MRP_domain1"/>
    <property type="match status" value="1"/>
</dbReference>
<feature type="transmembrane region" description="Helical" evidence="8">
    <location>
        <begin position="245"/>
        <end position="267"/>
    </location>
</feature>
<proteinExistence type="predicted"/>
<feature type="domain" description="ABC transporter" evidence="9">
    <location>
        <begin position="342"/>
        <end position="578"/>
    </location>
</feature>
<feature type="domain" description="ABC transmembrane type-1" evidence="10">
    <location>
        <begin position="17"/>
        <end position="301"/>
    </location>
</feature>
<dbReference type="GO" id="GO:0005524">
    <property type="term" value="F:ATP binding"/>
    <property type="evidence" value="ECO:0007669"/>
    <property type="project" value="UniProtKB-KW"/>
</dbReference>
<dbReference type="Gene3D" id="3.40.50.300">
    <property type="entry name" value="P-loop containing nucleotide triphosphate hydrolases"/>
    <property type="match status" value="1"/>
</dbReference>
<evidence type="ECO:0000256" key="4">
    <source>
        <dbReference type="ARBA" id="ARBA00022741"/>
    </source>
</evidence>
<dbReference type="SUPFAM" id="SSF90123">
    <property type="entry name" value="ABC transporter transmembrane region"/>
    <property type="match status" value="1"/>
</dbReference>
<keyword evidence="4" id="KW-0547">Nucleotide-binding</keyword>
<feature type="transmembrane region" description="Helical" evidence="8">
    <location>
        <begin position="163"/>
        <end position="182"/>
    </location>
</feature>
<evidence type="ECO:0000256" key="3">
    <source>
        <dbReference type="ARBA" id="ARBA00022692"/>
    </source>
</evidence>
<feature type="transmembrane region" description="Helical" evidence="8">
    <location>
        <begin position="17"/>
        <end position="36"/>
    </location>
</feature>
<dbReference type="GO" id="GO:0140359">
    <property type="term" value="F:ABC-type transporter activity"/>
    <property type="evidence" value="ECO:0007669"/>
    <property type="project" value="InterPro"/>
</dbReference>
<keyword evidence="5" id="KW-0067">ATP-binding</keyword>
<protein>
    <submittedName>
        <fullName evidence="11">ABC transporter permease</fullName>
    </submittedName>
</protein>
<feature type="transmembrane region" description="Helical" evidence="8">
    <location>
        <begin position="60"/>
        <end position="83"/>
    </location>
</feature>
<dbReference type="EMBL" id="CP020946">
    <property type="protein sequence ID" value="ASD63249.1"/>
    <property type="molecule type" value="Genomic_DNA"/>
</dbReference>
<dbReference type="OrthoDB" id="5578035at2"/>
<evidence type="ECO:0000256" key="7">
    <source>
        <dbReference type="ARBA" id="ARBA00023136"/>
    </source>
</evidence>
<comment type="subcellular location">
    <subcellularLocation>
        <location evidence="1">Cell membrane</location>
        <topology evidence="1">Multi-pass membrane protein</topology>
    </subcellularLocation>
</comment>
<dbReference type="PROSITE" id="PS50929">
    <property type="entry name" value="ABC_TM1F"/>
    <property type="match status" value="1"/>
</dbReference>
<name>A0A1Z3N726_BDEBC</name>
<dbReference type="SUPFAM" id="SSF52540">
    <property type="entry name" value="P-loop containing nucleoside triphosphate hydrolases"/>
    <property type="match status" value="1"/>
</dbReference>
<sequence length="597" mass="67790">MKSLFAEVVFTRIHARITVLICSLVAAVLGLMGPFFQKEFIDQLTGVESKLHFIQFDHTLSYIIGAFFCVLLAQAFSQLTNFLSVREALHMQKVFAKRLYNKTLHLRVDTMSGRPVGEIVSLYATDVQGATVFLDQTLPAGASTIFPLILAPFAISLLFDIPLWPTVLMMLGISCLNTFMAFRQSKFFFNFKQLAAERIGLVNEWIQNIRTIRILSWTHHFESNIFAKREIETSNRVSMVTNGQMMNSISTSITFFLNVVALATLVFYSKHTLTSGELLALLWIVAVFLTRPFRQMPWFFTFAFDSWTSLRRLEEFFSTQNNETAENSQERRQAELADKYALQVRGLNLTVAQRKILRNVDLDIAHGEFVAVVGEVGAGKSMLLLSLLKETGAHFDFYHLGGKNALKISVDDVRSHFAYVPQEGFIMNATLRENVAFLYDIEAERDPMVEESLRLAQFDLDTERVEKGLNTEIGERGVNLSGGQKQRVGLARVHYHEAPIMLLDDCLSAVDVDTEHKLFEQLLLGAWADRTRLLVTHRLSALHRVDRILFMEDGQIIDSGSYEELLARNEKFREYTTSVAKEATEKESAKKAEVPHV</sequence>
<dbReference type="PROSITE" id="PS50893">
    <property type="entry name" value="ABC_TRANSPORTER_2"/>
    <property type="match status" value="1"/>
</dbReference>
<evidence type="ECO:0000259" key="9">
    <source>
        <dbReference type="PROSITE" id="PS50893"/>
    </source>
</evidence>
<dbReference type="Pfam" id="PF00664">
    <property type="entry name" value="ABC_membrane"/>
    <property type="match status" value="1"/>
</dbReference>
<dbReference type="RefSeq" id="WP_088564804.1">
    <property type="nucleotide sequence ID" value="NZ_CP020946.1"/>
</dbReference>
<dbReference type="SMART" id="SM00382">
    <property type="entry name" value="AAA"/>
    <property type="match status" value="1"/>
</dbReference>
<dbReference type="InterPro" id="IPR003439">
    <property type="entry name" value="ABC_transporter-like_ATP-bd"/>
</dbReference>
<dbReference type="GO" id="GO:0005886">
    <property type="term" value="C:plasma membrane"/>
    <property type="evidence" value="ECO:0007669"/>
    <property type="project" value="UniProtKB-SubCell"/>
</dbReference>
<dbReference type="GO" id="GO:0016887">
    <property type="term" value="F:ATP hydrolysis activity"/>
    <property type="evidence" value="ECO:0007669"/>
    <property type="project" value="InterPro"/>
</dbReference>
<dbReference type="Proteomes" id="UP000197003">
    <property type="component" value="Chromosome"/>
</dbReference>
<evidence type="ECO:0000256" key="6">
    <source>
        <dbReference type="ARBA" id="ARBA00022989"/>
    </source>
</evidence>
<evidence type="ECO:0000256" key="5">
    <source>
        <dbReference type="ARBA" id="ARBA00022840"/>
    </source>
</evidence>
<keyword evidence="6 8" id="KW-1133">Transmembrane helix</keyword>
<evidence type="ECO:0000256" key="8">
    <source>
        <dbReference type="SAM" id="Phobius"/>
    </source>
</evidence>
<accession>A0A1Z3N726</accession>
<dbReference type="InterPro" id="IPR027417">
    <property type="entry name" value="P-loop_NTPase"/>
</dbReference>
<dbReference type="Gene3D" id="1.20.1560.10">
    <property type="entry name" value="ABC transporter type 1, transmembrane domain"/>
    <property type="match status" value="1"/>
</dbReference>
<dbReference type="InterPro" id="IPR003593">
    <property type="entry name" value="AAA+_ATPase"/>
</dbReference>
<dbReference type="Pfam" id="PF00005">
    <property type="entry name" value="ABC_tran"/>
    <property type="match status" value="1"/>
</dbReference>